<feature type="compositionally biased region" description="Basic residues" evidence="11">
    <location>
        <begin position="151"/>
        <end position="163"/>
    </location>
</feature>
<dbReference type="SUPFAM" id="SSF56059">
    <property type="entry name" value="Glutathione synthetase ATP-binding domain-like"/>
    <property type="match status" value="1"/>
</dbReference>
<keyword evidence="6" id="KW-0547">Nucleotide-binding</keyword>
<dbReference type="RefSeq" id="XP_007508581.1">
    <property type="nucleotide sequence ID" value="XM_007508519.1"/>
</dbReference>
<evidence type="ECO:0000256" key="7">
    <source>
        <dbReference type="ARBA" id="ARBA00022777"/>
    </source>
</evidence>
<dbReference type="InterPro" id="IPR013815">
    <property type="entry name" value="ATP_grasp_subdomain_1"/>
</dbReference>
<feature type="region of interest" description="Disordered" evidence="11">
    <location>
        <begin position="65"/>
        <end position="173"/>
    </location>
</feature>
<dbReference type="Gene3D" id="3.30.470.20">
    <property type="entry name" value="ATP-grasp fold, B domain"/>
    <property type="match status" value="1"/>
</dbReference>
<keyword evidence="15" id="KW-1185">Reference proteome</keyword>
<dbReference type="Proteomes" id="UP000198341">
    <property type="component" value="Chromosome 16"/>
</dbReference>
<reference evidence="14 15" key="1">
    <citation type="submission" date="2011-10" db="EMBL/GenBank/DDBJ databases">
        <authorList>
            <person name="Genoscope - CEA"/>
        </authorList>
    </citation>
    <scope>NUCLEOTIDE SEQUENCE [LARGE SCALE GENOMIC DNA]</scope>
    <source>
        <strain evidence="14 15">RCC 1105</strain>
    </source>
</reference>
<dbReference type="Pfam" id="PF22973">
    <property type="entry name" value="GWD1_pHisD"/>
    <property type="match status" value="1"/>
</dbReference>
<keyword evidence="5" id="KW-0479">Metal-binding</keyword>
<evidence type="ECO:0000256" key="3">
    <source>
        <dbReference type="ARBA" id="ARBA00011738"/>
    </source>
</evidence>
<evidence type="ECO:0000256" key="9">
    <source>
        <dbReference type="ARBA" id="ARBA00022842"/>
    </source>
</evidence>
<protein>
    <submittedName>
        <fullName evidence="14">Uncharacterized protein</fullName>
    </submittedName>
</protein>
<evidence type="ECO:0000313" key="15">
    <source>
        <dbReference type="Proteomes" id="UP000198341"/>
    </source>
</evidence>
<dbReference type="OrthoDB" id="6123450at2759"/>
<keyword evidence="7" id="KW-0418">Kinase</keyword>
<dbReference type="PANTHER" id="PTHR46999:SF2">
    <property type="entry name" value="CARBOHYDRATE-BINDING MODULE FAMILY 45 PROTEIN"/>
    <property type="match status" value="1"/>
</dbReference>
<dbReference type="InterPro" id="IPR002192">
    <property type="entry name" value="PPDK_AMP/ATP-bd"/>
</dbReference>
<comment type="subunit">
    <text evidence="3">Homodimer.</text>
</comment>
<dbReference type="GO" id="GO:0046872">
    <property type="term" value="F:metal ion binding"/>
    <property type="evidence" value="ECO:0007669"/>
    <property type="project" value="UniProtKB-KW"/>
</dbReference>
<keyword evidence="9" id="KW-0460">Magnesium</keyword>
<evidence type="ECO:0000256" key="2">
    <source>
        <dbReference type="ARBA" id="ARBA00007837"/>
    </source>
</evidence>
<dbReference type="EMBL" id="FO082263">
    <property type="protein sequence ID" value="CCO20198.1"/>
    <property type="molecule type" value="Genomic_DNA"/>
</dbReference>
<evidence type="ECO:0000256" key="4">
    <source>
        <dbReference type="ARBA" id="ARBA00022679"/>
    </source>
</evidence>
<keyword evidence="4" id="KW-0808">Transferase</keyword>
<dbReference type="InterPro" id="IPR054481">
    <property type="entry name" value="GWD1_pHisD"/>
</dbReference>
<evidence type="ECO:0000256" key="1">
    <source>
        <dbReference type="ARBA" id="ARBA00001946"/>
    </source>
</evidence>
<accession>K8FD73</accession>
<feature type="domain" description="Alpha-glucan water dikinase phosphohistidine-like" evidence="13">
    <location>
        <begin position="826"/>
        <end position="911"/>
    </location>
</feature>
<dbReference type="GO" id="GO:0016301">
    <property type="term" value="F:kinase activity"/>
    <property type="evidence" value="ECO:0007669"/>
    <property type="project" value="UniProtKB-KW"/>
</dbReference>
<feature type="compositionally biased region" description="Low complexity" evidence="11">
    <location>
        <begin position="915"/>
        <end position="927"/>
    </location>
</feature>
<comment type="similarity">
    <text evidence="2">Belongs to the PEP-utilizing enzyme family.</text>
</comment>
<feature type="domain" description="Pyruvate phosphate dikinase AMP/ATP-binding" evidence="12">
    <location>
        <begin position="1059"/>
        <end position="1279"/>
    </location>
</feature>
<evidence type="ECO:0000256" key="8">
    <source>
        <dbReference type="ARBA" id="ARBA00022840"/>
    </source>
</evidence>
<evidence type="ECO:0000259" key="12">
    <source>
        <dbReference type="Pfam" id="PF01326"/>
    </source>
</evidence>
<evidence type="ECO:0000259" key="13">
    <source>
        <dbReference type="Pfam" id="PF22973"/>
    </source>
</evidence>
<keyword evidence="10" id="KW-0119">Carbohydrate metabolism</keyword>
<dbReference type="GO" id="GO:0005524">
    <property type="term" value="F:ATP binding"/>
    <property type="evidence" value="ECO:0007669"/>
    <property type="project" value="UniProtKB-KW"/>
</dbReference>
<evidence type="ECO:0000256" key="6">
    <source>
        <dbReference type="ARBA" id="ARBA00022741"/>
    </source>
</evidence>
<evidence type="ECO:0000256" key="11">
    <source>
        <dbReference type="SAM" id="MobiDB-lite"/>
    </source>
</evidence>
<evidence type="ECO:0000256" key="5">
    <source>
        <dbReference type="ARBA" id="ARBA00022723"/>
    </source>
</evidence>
<name>K8FD73_9CHLO</name>
<sequence length="1281" mass="138924">MSPQRLVHLRHRVTRFRFAAVSTAAQKNDDTFTRERSMSSLFISSILPRKTGFGGVCFTANKTTNHHRKVSISSPKASAAGDDEGAKTSSSSSSEKKSSSKPSSSLTAGRKRATTTKTTTTTRRKASASSTRGATTTSANVIENLSEVRVKTRTKKNVGKHGRGAGSSSGEEEEEVLLFERRSVFNPSGSHRMEIESKEFIKENGSGDVYVSVTFSLAKKDDVEGNDGEGVENMVLHWATKTTTSEDPNAWIMAPDAIKPANTSEFGDGIASRTPFDGNGKLEFTAKKEDVKEVTEIVGILTRGEEWLHAEEGDMKALTQDPKLVVRAPPCGGSDDDASNDIFGDDPSASVLKKVCDFEGSDNRNLFSRICLLNDVLEDAKECNDKGLGIVLAWLRLSSTKQLPWYEGHNYQGKDMAHLQKVIASRLASVAAKHPDGTSRQYARMAMQFVARGGGNGDDIRLGILNIMREHGIKEGHRPGIEDRFIAQWHQKLHSNTTPDDIKICEAYLHFLHTGNWDDFWTHLWENAKLTREDLAGMKAGWRTEGISGPACHLPHMIDSFKHYLWILKTTHGGADVDTAMGFAQGKISDEARNGVWDILGNRDAHWIPGKIVEVRKCMLSCWKHDGEPDRDVVMLDAALEKFFRTKVEQIDFTSLDQDSKLSLLELAIENVALTGESENMQKSLDYLRRAQGEECGPRWSESWALTMKAALDNVTCAIAKDMDALCAVSNKTAKAIASVAKGSVSDAYLMNFGEEMVRGHALFVAAGLSNAAFNDARNACKNKSPWLVSSNGESPDALAKCAGKVILQNLEDAQGEDFTTKDDGLPVVFFSEKLGGLEDIPKGVSCVITKTPVDVLSHVAIRARNTGAFLASVQNDDIWNALIAQDFKYVAVAKSLDGNSVEFTNVEESEAKTLLSTSSSTATSSGGEKKSVSVPKTKATRKLVVFPDAYAVGVVGGKSQSLAASAKVAEKANVIVPASFALPFGAFEKALKKDPETKANLDACLKIASATAKSNDVELRRKALAMARRVVSEGLELPDDFAKELEAAIEQTSKSSTNKVSVDDLWASICGVWASKWTERAFNSRLAVGIKETELSVAVLNMELCDAEYAFVLHSKDPTSSEEDGGADIMCGEICVGLGEALVGNDPGRALGFRVCKKTKQVLEITSQPSKPVAYYSPPNGAYIARSDSNGEDLEDFAGAGLYDSIPTSETSSKPAEYSACDLIWNATFRDDLLQKLCALAVDVETLCGGKAQDVEGCVVVENDGETRLKLVLLQSRAQV</sequence>
<dbReference type="PANTHER" id="PTHR46999">
    <property type="entry name" value="ALPHA-GLUCAN WATER DIKINASE 1, CHLOROPLASTIC-RELATED"/>
    <property type="match status" value="1"/>
</dbReference>
<proteinExistence type="inferred from homology"/>
<feature type="region of interest" description="Disordered" evidence="11">
    <location>
        <begin position="915"/>
        <end position="934"/>
    </location>
</feature>
<dbReference type="Pfam" id="PF01326">
    <property type="entry name" value="PPDK_N"/>
    <property type="match status" value="1"/>
</dbReference>
<dbReference type="GeneID" id="19011128"/>
<gene>
    <name evidence="14" type="ordered locus">Bathy16g01770</name>
</gene>
<evidence type="ECO:0000313" key="14">
    <source>
        <dbReference type="EMBL" id="CCO20198.1"/>
    </source>
</evidence>
<dbReference type="Gene3D" id="3.30.1490.20">
    <property type="entry name" value="ATP-grasp fold, A domain"/>
    <property type="match status" value="1"/>
</dbReference>
<evidence type="ECO:0000256" key="10">
    <source>
        <dbReference type="ARBA" id="ARBA00023277"/>
    </source>
</evidence>
<keyword evidence="8" id="KW-0067">ATP-binding</keyword>
<dbReference type="KEGG" id="bpg:Bathy16g01770"/>
<feature type="compositionally biased region" description="Low complexity" evidence="11">
    <location>
        <begin position="115"/>
        <end position="139"/>
    </location>
</feature>
<comment type="cofactor">
    <cofactor evidence="1">
        <name>Mg(2+)</name>
        <dbReference type="ChEBI" id="CHEBI:18420"/>
    </cofactor>
</comment>
<dbReference type="eggNOG" id="ENOG502RE5K">
    <property type="taxonomic scope" value="Eukaryota"/>
</dbReference>
<organism evidence="14 15">
    <name type="scientific">Bathycoccus prasinos</name>
    <dbReference type="NCBI Taxonomy" id="41875"/>
    <lineage>
        <taxon>Eukaryota</taxon>
        <taxon>Viridiplantae</taxon>
        <taxon>Chlorophyta</taxon>
        <taxon>Mamiellophyceae</taxon>
        <taxon>Mamiellales</taxon>
        <taxon>Bathycoccaceae</taxon>
        <taxon>Bathycoccus</taxon>
    </lineage>
</organism>